<evidence type="ECO:0000313" key="5">
    <source>
        <dbReference type="EMBL" id="AOY74558.1"/>
    </source>
</evidence>
<protein>
    <submittedName>
        <fullName evidence="6">Methyl-accepting chemotaxis protein YoaH</fullName>
    </submittedName>
</protein>
<dbReference type="EMBL" id="CP020559">
    <property type="protein sequence ID" value="ARE88914.1"/>
    <property type="molecule type" value="Genomic_DNA"/>
</dbReference>
<evidence type="ECO:0000256" key="1">
    <source>
        <dbReference type="ARBA" id="ARBA00022500"/>
    </source>
</evidence>
<feature type="domain" description="Methyl-accepting transducer" evidence="4">
    <location>
        <begin position="121"/>
        <end position="284"/>
    </location>
</feature>
<dbReference type="SUPFAM" id="SSF58104">
    <property type="entry name" value="Methyl-accepting chemotaxis protein (MCP) signaling domain"/>
    <property type="match status" value="1"/>
</dbReference>
<dbReference type="GO" id="GO:0006935">
    <property type="term" value="P:chemotaxis"/>
    <property type="evidence" value="ECO:0007669"/>
    <property type="project" value="UniProtKB-KW"/>
</dbReference>
<comment type="similarity">
    <text evidence="2">Belongs to the methyl-accepting chemotaxis (MCP) protein family.</text>
</comment>
<accession>A0AAC9RNG0</accession>
<dbReference type="Gene3D" id="1.10.287.950">
    <property type="entry name" value="Methyl-accepting chemotaxis protein"/>
    <property type="match status" value="1"/>
</dbReference>
<dbReference type="InterPro" id="IPR051310">
    <property type="entry name" value="MCP_chemotaxis"/>
</dbReference>
<dbReference type="PANTHER" id="PTHR43531:SF11">
    <property type="entry name" value="METHYL-ACCEPTING CHEMOTAXIS PROTEIN 3"/>
    <property type="match status" value="1"/>
</dbReference>
<dbReference type="Pfam" id="PF05651">
    <property type="entry name" value="Diacid_rec"/>
    <property type="match status" value="1"/>
</dbReference>
<evidence type="ECO:0000256" key="3">
    <source>
        <dbReference type="PROSITE-ProRule" id="PRU00284"/>
    </source>
</evidence>
<proteinExistence type="inferred from homology"/>
<dbReference type="GO" id="GO:0004888">
    <property type="term" value="F:transmembrane signaling receptor activity"/>
    <property type="evidence" value="ECO:0007669"/>
    <property type="project" value="TreeGrafter"/>
</dbReference>
<evidence type="ECO:0000313" key="8">
    <source>
        <dbReference type="Proteomes" id="UP000192478"/>
    </source>
</evidence>
<reference evidence="6 8" key="2">
    <citation type="submission" date="2017-03" db="EMBL/GenBank/DDBJ databases">
        <title>Complete sequence of Clostridium formicaceticum DSM 92.</title>
        <authorList>
            <person name="Poehlein A."/>
            <person name="Karl M."/>
            <person name="Bengelsdorf F.R."/>
            <person name="Duerre P."/>
            <person name="Daniel R."/>
        </authorList>
    </citation>
    <scope>NUCLEOTIDE SEQUENCE [LARGE SCALE GENOMIC DNA]</scope>
    <source>
        <strain evidence="6 8">DSM 92</strain>
    </source>
</reference>
<evidence type="ECO:0000259" key="4">
    <source>
        <dbReference type="PROSITE" id="PS50111"/>
    </source>
</evidence>
<evidence type="ECO:0000256" key="2">
    <source>
        <dbReference type="ARBA" id="ARBA00029447"/>
    </source>
</evidence>
<dbReference type="RefSeq" id="WP_070963337.1">
    <property type="nucleotide sequence ID" value="NZ_CP017603.1"/>
</dbReference>
<dbReference type="Pfam" id="PF00015">
    <property type="entry name" value="MCPsignal"/>
    <property type="match status" value="1"/>
</dbReference>
<sequence>MFKLDVNFAQQLVELINEVTQQNANIFGEGGVIIASTQKERIGNIHDGAKKILAGEVAEIAITEEMAKTMQGAKPGYNIGIDFGDGNLAAIGISGDPEVVKPIALITSHVIKLEYKREFFMSQLSVMASDINLSLQSSTAGLEELAATSDEHVANATTIHETMKEVKARMMNTSQIIHLLKTISKQANILGINAAIEASRLGNAGKGFQIVAQEIGKLAGTTAKSSKEIETIIVDIQNLVNEISSNLEKNVVATQEQYGVLQNLTKEQENIAAAVDSFNQSIVG</sequence>
<keyword evidence="7" id="KW-1185">Reference proteome</keyword>
<dbReference type="EMBL" id="CP017603">
    <property type="protein sequence ID" value="AOY74558.1"/>
    <property type="molecule type" value="Genomic_DNA"/>
</dbReference>
<keyword evidence="3" id="KW-0807">Transducer</keyword>
<dbReference type="InterPro" id="IPR004089">
    <property type="entry name" value="MCPsignal_dom"/>
</dbReference>
<gene>
    <name evidence="6" type="primary">yoaH_3</name>
    <name evidence="5" type="ORF">BJL90_00460</name>
    <name evidence="6" type="ORF">CLFO_33200</name>
</gene>
<dbReference type="KEGG" id="cfm:BJL90_00460"/>
<name>A0AAC9RNG0_9CLOT</name>
<dbReference type="AlphaFoldDB" id="A0AAC9RNG0"/>
<dbReference type="PROSITE" id="PS50111">
    <property type="entry name" value="CHEMOTAXIS_TRANSDUC_2"/>
    <property type="match status" value="1"/>
</dbReference>
<dbReference type="Proteomes" id="UP000192478">
    <property type="component" value="Chromosome"/>
</dbReference>
<dbReference type="InterPro" id="IPR008599">
    <property type="entry name" value="Diacid_rec"/>
</dbReference>
<keyword evidence="1" id="KW-0145">Chemotaxis</keyword>
<dbReference type="GO" id="GO:0007165">
    <property type="term" value="P:signal transduction"/>
    <property type="evidence" value="ECO:0007669"/>
    <property type="project" value="UniProtKB-KW"/>
</dbReference>
<evidence type="ECO:0000313" key="6">
    <source>
        <dbReference type="EMBL" id="ARE88914.1"/>
    </source>
</evidence>
<dbReference type="GO" id="GO:0005886">
    <property type="term" value="C:plasma membrane"/>
    <property type="evidence" value="ECO:0007669"/>
    <property type="project" value="TreeGrafter"/>
</dbReference>
<dbReference type="PANTHER" id="PTHR43531">
    <property type="entry name" value="PROTEIN ICFG"/>
    <property type="match status" value="1"/>
</dbReference>
<dbReference type="Proteomes" id="UP000177894">
    <property type="component" value="Chromosome"/>
</dbReference>
<evidence type="ECO:0000313" key="7">
    <source>
        <dbReference type="Proteomes" id="UP000177894"/>
    </source>
</evidence>
<organism evidence="6 8">
    <name type="scientific">Clostridium formicaceticum</name>
    <dbReference type="NCBI Taxonomy" id="1497"/>
    <lineage>
        <taxon>Bacteria</taxon>
        <taxon>Bacillati</taxon>
        <taxon>Bacillota</taxon>
        <taxon>Clostridia</taxon>
        <taxon>Eubacteriales</taxon>
        <taxon>Clostridiaceae</taxon>
        <taxon>Clostridium</taxon>
    </lineage>
</organism>
<reference evidence="5 7" key="1">
    <citation type="submission" date="2016-10" db="EMBL/GenBank/DDBJ databases">
        <title>Complete Genome Sequence of Acetogen Clostridium formicoaceticum ATCC 27076.</title>
        <authorList>
            <person name="Bao T."/>
            <person name="Cheng C."/>
            <person name="Zhao J."/>
            <person name="Yang S.-T."/>
            <person name="Wang J."/>
            <person name="Wang M."/>
        </authorList>
    </citation>
    <scope>NUCLEOTIDE SEQUENCE [LARGE SCALE GENOMIC DNA]</scope>
    <source>
        <strain evidence="5 7">ATCC 27076</strain>
    </source>
</reference>